<dbReference type="RefSeq" id="WP_110045992.1">
    <property type="nucleotide sequence ID" value="NZ_CP054613.1"/>
</dbReference>
<dbReference type="PROSITE" id="PS50943">
    <property type="entry name" value="HTH_CROC1"/>
    <property type="match status" value="1"/>
</dbReference>
<protein>
    <submittedName>
        <fullName evidence="3">DNA-binding XRE family transcriptional regulator</fullName>
    </submittedName>
</protein>
<dbReference type="InterPro" id="IPR010982">
    <property type="entry name" value="Lambda_DNA-bd_dom_sf"/>
</dbReference>
<dbReference type="Pfam" id="PF01381">
    <property type="entry name" value="HTH_3"/>
    <property type="match status" value="1"/>
</dbReference>
<reference evidence="3 4" key="1">
    <citation type="submission" date="2018-05" db="EMBL/GenBank/DDBJ databases">
        <title>Genomic Encyclopedia of Type Strains, Phase III (KMG-III): the genomes of soil and plant-associated and newly described type strains.</title>
        <authorList>
            <person name="Whitman W."/>
        </authorList>
    </citation>
    <scope>NUCLEOTIDE SEQUENCE [LARGE SCALE GENOMIC DNA]</scope>
    <source>
        <strain evidence="3 4">CECT 5696</strain>
    </source>
</reference>
<dbReference type="CDD" id="cd00093">
    <property type="entry name" value="HTH_XRE"/>
    <property type="match status" value="1"/>
</dbReference>
<dbReference type="OrthoDB" id="2664357at2"/>
<dbReference type="Gene3D" id="1.10.260.40">
    <property type="entry name" value="lambda repressor-like DNA-binding domains"/>
    <property type="match status" value="1"/>
</dbReference>
<gene>
    <name evidence="3" type="ORF">DFQ01_121117</name>
</gene>
<dbReference type="GO" id="GO:0003677">
    <property type="term" value="F:DNA binding"/>
    <property type="evidence" value="ECO:0007669"/>
    <property type="project" value="UniProtKB-KW"/>
</dbReference>
<dbReference type="Proteomes" id="UP000246635">
    <property type="component" value="Unassembled WGS sequence"/>
</dbReference>
<keyword evidence="1 3" id="KW-0238">DNA-binding</keyword>
<organism evidence="3 4">
    <name type="scientific">Paenibacillus cellulosilyticus</name>
    <dbReference type="NCBI Taxonomy" id="375489"/>
    <lineage>
        <taxon>Bacteria</taxon>
        <taxon>Bacillati</taxon>
        <taxon>Bacillota</taxon>
        <taxon>Bacilli</taxon>
        <taxon>Bacillales</taxon>
        <taxon>Paenibacillaceae</taxon>
        <taxon>Paenibacillus</taxon>
    </lineage>
</organism>
<dbReference type="SUPFAM" id="SSF47413">
    <property type="entry name" value="lambda repressor-like DNA-binding domains"/>
    <property type="match status" value="1"/>
</dbReference>
<sequence length="78" mass="8895">MGLTLKQARQLAGLTQKEVAEVLGVHTHTYMKWERNPEEMSVGTAKQFSRIVKVEVNEIFFEDQSNLIRQNGGEQYVG</sequence>
<proteinExistence type="predicted"/>
<keyword evidence="4" id="KW-1185">Reference proteome</keyword>
<dbReference type="EMBL" id="QGTQ01000021">
    <property type="protein sequence ID" value="PWV97473.1"/>
    <property type="molecule type" value="Genomic_DNA"/>
</dbReference>
<dbReference type="InterPro" id="IPR001387">
    <property type="entry name" value="Cro/C1-type_HTH"/>
</dbReference>
<dbReference type="PANTHER" id="PTHR46558">
    <property type="entry name" value="TRACRIPTIONAL REGULATORY PROTEIN-RELATED-RELATED"/>
    <property type="match status" value="1"/>
</dbReference>
<name>A0A2V2YXX6_9BACL</name>
<dbReference type="AlphaFoldDB" id="A0A2V2YXX6"/>
<dbReference type="PANTHER" id="PTHR46558:SF13">
    <property type="entry name" value="HTH-TYPE TRANSCRIPTIONAL REGULATOR IMMR"/>
    <property type="match status" value="1"/>
</dbReference>
<feature type="domain" description="HTH cro/C1-type" evidence="2">
    <location>
        <begin position="5"/>
        <end position="59"/>
    </location>
</feature>
<accession>A0A2V2YXX6</accession>
<evidence type="ECO:0000313" key="3">
    <source>
        <dbReference type="EMBL" id="PWV97473.1"/>
    </source>
</evidence>
<dbReference type="SMART" id="SM00530">
    <property type="entry name" value="HTH_XRE"/>
    <property type="match status" value="1"/>
</dbReference>
<evidence type="ECO:0000313" key="4">
    <source>
        <dbReference type="Proteomes" id="UP000246635"/>
    </source>
</evidence>
<comment type="caution">
    <text evidence="3">The sequence shown here is derived from an EMBL/GenBank/DDBJ whole genome shotgun (WGS) entry which is preliminary data.</text>
</comment>
<evidence type="ECO:0000256" key="1">
    <source>
        <dbReference type="ARBA" id="ARBA00023125"/>
    </source>
</evidence>
<evidence type="ECO:0000259" key="2">
    <source>
        <dbReference type="PROSITE" id="PS50943"/>
    </source>
</evidence>